<dbReference type="AlphaFoldDB" id="A0A4S4BQ50"/>
<keyword evidence="6 8" id="KW-1133">Transmembrane helix</keyword>
<feature type="transmembrane region" description="Helical" evidence="8">
    <location>
        <begin position="234"/>
        <end position="259"/>
    </location>
</feature>
<dbReference type="GO" id="GO:0005886">
    <property type="term" value="C:plasma membrane"/>
    <property type="evidence" value="ECO:0007669"/>
    <property type="project" value="UniProtKB-SubCell"/>
</dbReference>
<keyword evidence="10" id="KW-1185">Reference proteome</keyword>
<comment type="similarity">
    <text evidence="2">Belongs to the binding-protein-dependent transport system permease family. FecCD subfamily.</text>
</comment>
<dbReference type="CDD" id="cd06550">
    <property type="entry name" value="TM_ABC_iron-siderophores_like"/>
    <property type="match status" value="2"/>
</dbReference>
<feature type="transmembrane region" description="Helical" evidence="8">
    <location>
        <begin position="59"/>
        <end position="78"/>
    </location>
</feature>
<accession>A0A4S4BQ50</accession>
<evidence type="ECO:0000313" key="9">
    <source>
        <dbReference type="EMBL" id="THF76880.1"/>
    </source>
</evidence>
<feature type="transmembrane region" description="Helical" evidence="8">
    <location>
        <begin position="271"/>
        <end position="293"/>
    </location>
</feature>
<feature type="transmembrane region" description="Helical" evidence="8">
    <location>
        <begin position="490"/>
        <end position="511"/>
    </location>
</feature>
<feature type="transmembrane region" description="Helical" evidence="8">
    <location>
        <begin position="435"/>
        <end position="453"/>
    </location>
</feature>
<keyword evidence="4" id="KW-1003">Cell membrane</keyword>
<name>A0A4S4BQ50_9BACL</name>
<evidence type="ECO:0000256" key="4">
    <source>
        <dbReference type="ARBA" id="ARBA00022475"/>
    </source>
</evidence>
<evidence type="ECO:0000256" key="8">
    <source>
        <dbReference type="SAM" id="Phobius"/>
    </source>
</evidence>
<dbReference type="Pfam" id="PF01032">
    <property type="entry name" value="FecCD"/>
    <property type="match status" value="2"/>
</dbReference>
<evidence type="ECO:0000256" key="2">
    <source>
        <dbReference type="ARBA" id="ARBA00007935"/>
    </source>
</evidence>
<feature type="transmembrane region" description="Helical" evidence="8">
    <location>
        <begin position="186"/>
        <end position="206"/>
    </location>
</feature>
<evidence type="ECO:0000313" key="10">
    <source>
        <dbReference type="Proteomes" id="UP000310636"/>
    </source>
</evidence>
<evidence type="ECO:0000256" key="5">
    <source>
        <dbReference type="ARBA" id="ARBA00022692"/>
    </source>
</evidence>
<reference evidence="9 10" key="1">
    <citation type="submission" date="2019-04" db="EMBL/GenBank/DDBJ databases">
        <title>Cohnella sp. nov. isolated from preserved vegetables.</title>
        <authorList>
            <person name="Lin S.-Y."/>
            <person name="Hung M.-H."/>
            <person name="Young C.-C."/>
        </authorList>
    </citation>
    <scope>NUCLEOTIDE SEQUENCE [LARGE SCALE GENOMIC DNA]</scope>
    <source>
        <strain evidence="9 10">CC-MHH1044</strain>
    </source>
</reference>
<feature type="transmembrane region" description="Helical" evidence="8">
    <location>
        <begin position="465"/>
        <end position="484"/>
    </location>
</feature>
<feature type="transmembrane region" description="Helical" evidence="8">
    <location>
        <begin position="621"/>
        <end position="642"/>
    </location>
</feature>
<proteinExistence type="inferred from homology"/>
<keyword evidence="7 8" id="KW-0472">Membrane</keyword>
<feature type="transmembrane region" description="Helical" evidence="8">
    <location>
        <begin position="406"/>
        <end position="423"/>
    </location>
</feature>
<evidence type="ECO:0000256" key="3">
    <source>
        <dbReference type="ARBA" id="ARBA00022448"/>
    </source>
</evidence>
<feature type="transmembrane region" description="Helical" evidence="8">
    <location>
        <begin position="116"/>
        <end position="134"/>
    </location>
</feature>
<comment type="subcellular location">
    <subcellularLocation>
        <location evidence="1">Cell membrane</location>
        <topology evidence="1">Multi-pass membrane protein</topology>
    </subcellularLocation>
</comment>
<feature type="transmembrane region" description="Helical" evidence="8">
    <location>
        <begin position="580"/>
        <end position="609"/>
    </location>
</feature>
<dbReference type="RefSeq" id="WP_136371127.1">
    <property type="nucleotide sequence ID" value="NZ_SSOB01000022.1"/>
</dbReference>
<dbReference type="Gene3D" id="1.10.3470.10">
    <property type="entry name" value="ABC transporter involved in vitamin B12 uptake, BtuC"/>
    <property type="match status" value="2"/>
</dbReference>
<dbReference type="GO" id="GO:0022857">
    <property type="term" value="F:transmembrane transporter activity"/>
    <property type="evidence" value="ECO:0007669"/>
    <property type="project" value="InterPro"/>
</dbReference>
<comment type="caution">
    <text evidence="9">The sequence shown here is derived from an EMBL/GenBank/DDBJ whole genome shotgun (WGS) entry which is preliminary data.</text>
</comment>
<keyword evidence="5 8" id="KW-0812">Transmembrane</keyword>
<keyword evidence="3" id="KW-0813">Transport</keyword>
<dbReference type="GO" id="GO:0033214">
    <property type="term" value="P:siderophore-iron import into cell"/>
    <property type="evidence" value="ECO:0007669"/>
    <property type="project" value="TreeGrafter"/>
</dbReference>
<sequence length="673" mass="70293">MNKQARLLVLGLALLPIVVIANIARGQADIGFGTVLRVLAHSRHSTEYEVIMNFRLPRALVGLLAGAALALVGALLQTTLRNSLVSAGTLGIHAGAYLTAVAATVFLPAWVGRYPLLLTFAGGLLAVALVYALAGRTSHSPLRMVLSGLIVTMLLGSATNMIQILFENETRQLLIWGNGSLAQNDWTTVRSVWAPIAACLAAAWLFSRHLDAISLGEDTARSLGQRVGRVKLTIVLLSVFLSALIVSVTGPIGFVGLVAPHVVKLAGFRRHAALLPASALCGALLLVAADTLTYRPDTIANQVPVGAVMALIGAPWLLVLALRMARSHGMGAGLRQLQMSQYGAKGRFAYGIGAGVLLLVLFLVLVLGCTLASGFALSPRQVLLALIGQGEPLAQQIVLQFRLPRMAGAILAGAMLAASGLLVQGAVRNPLADPSIVGISSGAGAGVLLLIVLKPEASAWQYSAAALIGAFAAAAITFLLGWRARFQPGVLIMIGIAVSAAFSALIQILILQTPYSISAQIWMNGSTYAMRWTAVAVLAAASVILLPLSWLHGRRLELLGFDDEASTGLGLRPSLARLGALALGVALSALAVSQVGTVGFIGLLAPHAAQWLVGHSFRRRLTLACLIGGAMLAGADVIGRVIMIPNEIPSGTVAAMVGAPYLFYLLWRSQRRG</sequence>
<feature type="transmembrane region" description="Helical" evidence="8">
    <location>
        <begin position="305"/>
        <end position="325"/>
    </location>
</feature>
<dbReference type="OrthoDB" id="9811721at2"/>
<dbReference type="PANTHER" id="PTHR30472">
    <property type="entry name" value="FERRIC ENTEROBACTIN TRANSPORT SYSTEM PERMEASE PROTEIN"/>
    <property type="match status" value="1"/>
</dbReference>
<dbReference type="EMBL" id="SSOB01000022">
    <property type="protein sequence ID" value="THF76880.1"/>
    <property type="molecule type" value="Genomic_DNA"/>
</dbReference>
<feature type="transmembrane region" description="Helical" evidence="8">
    <location>
        <begin position="648"/>
        <end position="667"/>
    </location>
</feature>
<gene>
    <name evidence="9" type="ORF">E6C55_17600</name>
</gene>
<dbReference type="SUPFAM" id="SSF81345">
    <property type="entry name" value="ABC transporter involved in vitamin B12 uptake, BtuC"/>
    <property type="match status" value="2"/>
</dbReference>
<dbReference type="Proteomes" id="UP000310636">
    <property type="component" value="Unassembled WGS sequence"/>
</dbReference>
<evidence type="ECO:0000256" key="6">
    <source>
        <dbReference type="ARBA" id="ARBA00022989"/>
    </source>
</evidence>
<feature type="transmembrane region" description="Helical" evidence="8">
    <location>
        <begin position="532"/>
        <end position="551"/>
    </location>
</feature>
<feature type="transmembrane region" description="Helical" evidence="8">
    <location>
        <begin position="90"/>
        <end position="110"/>
    </location>
</feature>
<dbReference type="InterPro" id="IPR000522">
    <property type="entry name" value="ABC_transptr_permease_BtuC"/>
</dbReference>
<dbReference type="PANTHER" id="PTHR30472:SF37">
    <property type="entry name" value="FE(3+) DICITRATE TRANSPORT SYSTEM PERMEASE PROTEIN FECD-RELATED"/>
    <property type="match status" value="1"/>
</dbReference>
<feature type="transmembrane region" description="Helical" evidence="8">
    <location>
        <begin position="146"/>
        <end position="166"/>
    </location>
</feature>
<protein>
    <submittedName>
        <fullName evidence="9">Iron ABC transporter permease</fullName>
    </submittedName>
</protein>
<organism evidence="9 10">
    <name type="scientific">Cohnella fermenti</name>
    <dbReference type="NCBI Taxonomy" id="2565925"/>
    <lineage>
        <taxon>Bacteria</taxon>
        <taxon>Bacillati</taxon>
        <taxon>Bacillota</taxon>
        <taxon>Bacilli</taxon>
        <taxon>Bacillales</taxon>
        <taxon>Paenibacillaceae</taxon>
        <taxon>Cohnella</taxon>
    </lineage>
</organism>
<feature type="transmembrane region" description="Helical" evidence="8">
    <location>
        <begin position="348"/>
        <end position="377"/>
    </location>
</feature>
<evidence type="ECO:0000256" key="1">
    <source>
        <dbReference type="ARBA" id="ARBA00004651"/>
    </source>
</evidence>
<evidence type="ECO:0000256" key="7">
    <source>
        <dbReference type="ARBA" id="ARBA00023136"/>
    </source>
</evidence>
<dbReference type="InterPro" id="IPR037294">
    <property type="entry name" value="ABC_BtuC-like"/>
</dbReference>